<dbReference type="EMBL" id="CAJNOW010000078">
    <property type="protein sequence ID" value="CAF1229675.1"/>
    <property type="molecule type" value="Genomic_DNA"/>
</dbReference>
<proteinExistence type="predicted"/>
<evidence type="ECO:0000313" key="1">
    <source>
        <dbReference type="EMBL" id="CAF1229675.1"/>
    </source>
</evidence>
<accession>A0A814YHP0</accession>
<dbReference type="AlphaFoldDB" id="A0A814YHP0"/>
<name>A0A814YHP0_9BILA</name>
<organism evidence="1 2">
    <name type="scientific">Rotaria magnacalcarata</name>
    <dbReference type="NCBI Taxonomy" id="392030"/>
    <lineage>
        <taxon>Eukaryota</taxon>
        <taxon>Metazoa</taxon>
        <taxon>Spiralia</taxon>
        <taxon>Gnathifera</taxon>
        <taxon>Rotifera</taxon>
        <taxon>Eurotatoria</taxon>
        <taxon>Bdelloidea</taxon>
        <taxon>Philodinida</taxon>
        <taxon>Philodinidae</taxon>
        <taxon>Rotaria</taxon>
    </lineage>
</organism>
<comment type="caution">
    <text evidence="1">The sequence shown here is derived from an EMBL/GenBank/DDBJ whole genome shotgun (WGS) entry which is preliminary data.</text>
</comment>
<evidence type="ECO:0000313" key="2">
    <source>
        <dbReference type="Proteomes" id="UP000663834"/>
    </source>
</evidence>
<dbReference type="Proteomes" id="UP000663834">
    <property type="component" value="Unassembled WGS sequence"/>
</dbReference>
<sequence>MTINVVDMILPWNDQVFDNYLCCVPNLEKSVIYRPIFISKVDEFLLEYDCYSKPYHLLNQILKIFYVK</sequence>
<dbReference type="OrthoDB" id="10003499at2759"/>
<gene>
    <name evidence="1" type="ORF">KQP761_LOCUS1233</name>
</gene>
<protein>
    <submittedName>
        <fullName evidence="1">Uncharacterized protein</fullName>
    </submittedName>
</protein>
<reference evidence="1" key="1">
    <citation type="submission" date="2021-02" db="EMBL/GenBank/DDBJ databases">
        <authorList>
            <person name="Nowell W R."/>
        </authorList>
    </citation>
    <scope>NUCLEOTIDE SEQUENCE</scope>
</reference>